<name>A0A7H4N0P5_9ENTR</name>
<evidence type="ECO:0000313" key="1">
    <source>
        <dbReference type="EMBL" id="STV73398.1"/>
    </source>
</evidence>
<evidence type="ECO:0000313" key="2">
    <source>
        <dbReference type="Proteomes" id="UP000254863"/>
    </source>
</evidence>
<keyword evidence="1" id="KW-0067">ATP-binding</keyword>
<dbReference type="Proteomes" id="UP000254863">
    <property type="component" value="Unassembled WGS sequence"/>
</dbReference>
<dbReference type="GO" id="GO:0005524">
    <property type="term" value="F:ATP binding"/>
    <property type="evidence" value="ECO:0007669"/>
    <property type="project" value="UniProtKB-KW"/>
</dbReference>
<organism evidence="1 2">
    <name type="scientific">Klebsiella michiganensis</name>
    <dbReference type="NCBI Taxonomy" id="1134687"/>
    <lineage>
        <taxon>Bacteria</taxon>
        <taxon>Pseudomonadati</taxon>
        <taxon>Pseudomonadota</taxon>
        <taxon>Gammaproteobacteria</taxon>
        <taxon>Enterobacterales</taxon>
        <taxon>Enterobacteriaceae</taxon>
        <taxon>Klebsiella/Raoultella group</taxon>
        <taxon>Klebsiella</taxon>
    </lineage>
</organism>
<keyword evidence="1" id="KW-0547">Nucleotide-binding</keyword>
<dbReference type="AlphaFoldDB" id="A0A7H4N0P5"/>
<accession>A0A7H4N0P5</accession>
<gene>
    <name evidence="1" type="ORF">NCTC11685_00811</name>
</gene>
<protein>
    <submittedName>
        <fullName evidence="1">Peptide transport system ATP-binding protein SapD</fullName>
    </submittedName>
</protein>
<comment type="caution">
    <text evidence="1">The sequence shown here is derived from an EMBL/GenBank/DDBJ whole genome shotgun (WGS) entry which is preliminary data.</text>
</comment>
<sequence length="45" mass="5444">MIFQEPQSCLDPSERIGQQLTQNIPGWTFKGRWWQRFWLAQAARH</sequence>
<proteinExistence type="predicted"/>
<reference evidence="1 2" key="1">
    <citation type="submission" date="2018-06" db="EMBL/GenBank/DDBJ databases">
        <authorList>
            <consortium name="Pathogen Informatics"/>
            <person name="Doyle S."/>
        </authorList>
    </citation>
    <scope>NUCLEOTIDE SEQUENCE [LARGE SCALE GENOMIC DNA]</scope>
    <source>
        <strain evidence="1 2">NCTC11685</strain>
    </source>
</reference>
<dbReference type="EMBL" id="UGMS01000001">
    <property type="protein sequence ID" value="STV73398.1"/>
    <property type="molecule type" value="Genomic_DNA"/>
</dbReference>